<protein>
    <submittedName>
        <fullName evidence="1">Uncharacterized protein</fullName>
    </submittedName>
</protein>
<dbReference type="SUPFAM" id="SSF52058">
    <property type="entry name" value="L domain-like"/>
    <property type="match status" value="1"/>
</dbReference>
<keyword evidence="2" id="KW-1185">Reference proteome</keyword>
<dbReference type="OrthoDB" id="10598304at2759"/>
<evidence type="ECO:0000313" key="1">
    <source>
        <dbReference type="EMBL" id="CAD7649968.1"/>
    </source>
</evidence>
<dbReference type="InterPro" id="IPR032675">
    <property type="entry name" value="LRR_dom_sf"/>
</dbReference>
<sequence>MDWGPFTCVYLISCFASKEPLDYYDYPNCPQHCTCYSALEAGYKPSRSYSVVCGEGVAASNEYKILQMADTLLNTVYVEHLTLQLEFRDRSFKGNSIKNLVLNGCDFLYVMSGEKDERVTIFDGIDALYLEWSNLWYLDLRDNQLQAFPSELVDALPAIKVLKLGQNKIRTIDSNIINTLLVKCREFSFDKIPEPGDTSSVSKDDYFEARPDMCWSRSFFDTPQDIPYFFYESLKQVKCKTDKTSKVKDFAEHQWFVRNIPFIEIPDKHIEDVYYYRWSSLKRHLRYTITGTGNYCQL</sequence>
<dbReference type="Gene3D" id="3.80.10.10">
    <property type="entry name" value="Ribonuclease Inhibitor"/>
    <property type="match status" value="1"/>
</dbReference>
<dbReference type="EMBL" id="OC918731">
    <property type="protein sequence ID" value="CAD7649968.1"/>
    <property type="molecule type" value="Genomic_DNA"/>
</dbReference>
<proteinExistence type="predicted"/>
<name>A0A7R9LY41_9ACAR</name>
<accession>A0A7R9LY41</accession>
<dbReference type="EMBL" id="CAJPVJ010003906">
    <property type="protein sequence ID" value="CAG2168070.1"/>
    <property type="molecule type" value="Genomic_DNA"/>
</dbReference>
<reference evidence="1" key="1">
    <citation type="submission" date="2020-11" db="EMBL/GenBank/DDBJ databases">
        <authorList>
            <person name="Tran Van P."/>
        </authorList>
    </citation>
    <scope>NUCLEOTIDE SEQUENCE</scope>
</reference>
<organism evidence="1">
    <name type="scientific">Oppiella nova</name>
    <dbReference type="NCBI Taxonomy" id="334625"/>
    <lineage>
        <taxon>Eukaryota</taxon>
        <taxon>Metazoa</taxon>
        <taxon>Ecdysozoa</taxon>
        <taxon>Arthropoda</taxon>
        <taxon>Chelicerata</taxon>
        <taxon>Arachnida</taxon>
        <taxon>Acari</taxon>
        <taxon>Acariformes</taxon>
        <taxon>Sarcoptiformes</taxon>
        <taxon>Oribatida</taxon>
        <taxon>Brachypylina</taxon>
        <taxon>Oppioidea</taxon>
        <taxon>Oppiidae</taxon>
        <taxon>Oppiella</taxon>
    </lineage>
</organism>
<evidence type="ECO:0000313" key="2">
    <source>
        <dbReference type="Proteomes" id="UP000728032"/>
    </source>
</evidence>
<dbReference type="Proteomes" id="UP000728032">
    <property type="component" value="Unassembled WGS sequence"/>
</dbReference>
<gene>
    <name evidence="1" type="ORF">ONB1V03_LOCUS7564</name>
</gene>
<dbReference type="AlphaFoldDB" id="A0A7R9LY41"/>